<dbReference type="InterPro" id="IPR002372">
    <property type="entry name" value="PQQ_rpt_dom"/>
</dbReference>
<dbReference type="AlphaFoldDB" id="A0A7X4GL16"/>
<dbReference type="SUPFAM" id="SSF50998">
    <property type="entry name" value="Quinoprotein alcohol dehydrogenase-like"/>
    <property type="match status" value="1"/>
</dbReference>
<dbReference type="Pfam" id="PF01011">
    <property type="entry name" value="PQQ"/>
    <property type="match status" value="1"/>
</dbReference>
<evidence type="ECO:0000256" key="1">
    <source>
        <dbReference type="ARBA" id="ARBA00001931"/>
    </source>
</evidence>
<dbReference type="Gene3D" id="2.140.10.10">
    <property type="entry name" value="Quinoprotein alcohol dehydrogenase-like superfamily"/>
    <property type="match status" value="2"/>
</dbReference>
<evidence type="ECO:0000256" key="5">
    <source>
        <dbReference type="SAM" id="Phobius"/>
    </source>
</evidence>
<sequence>MKKQSTSPRVWYLSLLGSALALTGAILAAGGAYLAALGGSWYYLLAGAGLTVAGIQVARSHLSGAIVFAGVLLATVIWSIWEVGFEFWPLVPRLGPFLVMTAVLLAILPHLTDGRGRRAANIGALAVLGGIIVGFASMFQAHGVIRPDTPKRTAGPAAHNQTESRWQYFGRTPAGTRFAPEEQITPANVASLKVAWTMRTGDMSKTGVEAQNTPLQIGNRLYACTPRNQVLALDADSGKVQWRFDPGIRETSYSRCRGLGYHETDQVKATNSASTTHNFVAECRKQIVMTTVSAKMLAFDAETGKACKSFGQNGVVDLQRQVGGGNPAFYFQTSAPTIVRNLVIVGSFVMDGRAEKMQSGVIRAYDVKSGKLVWAFDASRPNETTPPADGKDFAPSTPNMWSTPAFDDKLGMIYLPLGGGSDDFWSENRSKATEEYSTSILALDIATGRERWKFQTVHHDLWDYDVASQPALVDVLDEHGQTVPALIQPTKTAQIFMLDRRTGKPISPVKELPVPQRGQPGNRTSRTQPYSVGMPQIGSSGLTEASMWGATFFDQLACRIAFRKVRYEGPFTPITTKPTLFYPGYYGGFNWGGVSIDESRNLMILNDIRMPQVVTLVPQAEVDPKEASVSDSLGLYPQQDGAFATRHQSLMSVLGIPCNSPPWGTMTAIDLKTRQIVWQRPMGTIKDSVLPIGVKSPLPIPVGMPTLGGPMTTASGLTFYSGTQDYYLRAIDTQTGDELWKGRLPVGTQSTPMTYTSPKSGRQYVIVTAGGSRGSPDHGDFIIAYALPKKAP</sequence>
<keyword evidence="5" id="KW-0812">Transmembrane</keyword>
<reference evidence="7 8" key="1">
    <citation type="submission" date="2019-12" db="EMBL/GenBank/DDBJ databases">
        <authorList>
            <person name="Feng G."/>
            <person name="Zhu H."/>
        </authorList>
    </citation>
    <scope>NUCLEOTIDE SEQUENCE [LARGE SCALE GENOMIC DNA]</scope>
    <source>
        <strain evidence="7 8">FGD1</strain>
    </source>
</reference>
<dbReference type="EC" id="1.1.-.-" evidence="7"/>
<protein>
    <submittedName>
        <fullName evidence="7">Membrane-bound PQQ-dependent dehydrogenase, glucose/quinate/shikimate family</fullName>
        <ecNumber evidence="7">1.1.-.-</ecNumber>
    </submittedName>
</protein>
<dbReference type="EMBL" id="WVTD01000032">
    <property type="protein sequence ID" value="MYM00190.1"/>
    <property type="molecule type" value="Genomic_DNA"/>
</dbReference>
<accession>A0A7X4GL16</accession>
<keyword evidence="5" id="KW-0472">Membrane</keyword>
<evidence type="ECO:0000256" key="4">
    <source>
        <dbReference type="SAM" id="MobiDB-lite"/>
    </source>
</evidence>
<dbReference type="InterPro" id="IPR017511">
    <property type="entry name" value="PQQ_mDH"/>
</dbReference>
<feature type="transmembrane region" description="Helical" evidence="5">
    <location>
        <begin position="87"/>
        <end position="108"/>
    </location>
</feature>
<comment type="caution">
    <text evidence="7">The sequence shown here is derived from an EMBL/GenBank/DDBJ whole genome shotgun (WGS) entry which is preliminary data.</text>
</comment>
<dbReference type="InterPro" id="IPR018391">
    <property type="entry name" value="PQQ_b-propeller_rpt"/>
</dbReference>
<gene>
    <name evidence="7" type="ORF">GR702_20770</name>
</gene>
<evidence type="ECO:0000259" key="6">
    <source>
        <dbReference type="Pfam" id="PF01011"/>
    </source>
</evidence>
<dbReference type="RefSeq" id="WP_160987459.1">
    <property type="nucleotide sequence ID" value="NZ_WVTD01000032.1"/>
</dbReference>
<feature type="transmembrane region" description="Helical" evidence="5">
    <location>
        <begin position="41"/>
        <end position="58"/>
    </location>
</feature>
<feature type="domain" description="Pyrrolo-quinoline quinone repeat" evidence="6">
    <location>
        <begin position="166"/>
        <end position="765"/>
    </location>
</feature>
<feature type="compositionally biased region" description="Polar residues" evidence="4">
    <location>
        <begin position="519"/>
        <end position="530"/>
    </location>
</feature>
<organism evidence="7 8">
    <name type="scientific">Novosphingobium silvae</name>
    <dbReference type="NCBI Taxonomy" id="2692619"/>
    <lineage>
        <taxon>Bacteria</taxon>
        <taxon>Pseudomonadati</taxon>
        <taxon>Pseudomonadota</taxon>
        <taxon>Alphaproteobacteria</taxon>
        <taxon>Sphingomonadales</taxon>
        <taxon>Sphingomonadaceae</taxon>
        <taxon>Novosphingobium</taxon>
    </lineage>
</organism>
<dbReference type="InterPro" id="IPR011047">
    <property type="entry name" value="Quinoprotein_ADH-like_sf"/>
</dbReference>
<dbReference type="GO" id="GO:0008876">
    <property type="term" value="F:quinoprotein glucose dehydrogenase activity"/>
    <property type="evidence" value="ECO:0007669"/>
    <property type="project" value="TreeGrafter"/>
</dbReference>
<comment type="similarity">
    <text evidence="2">Belongs to the bacterial PQQ dehydrogenase family.</text>
</comment>
<keyword evidence="8" id="KW-1185">Reference proteome</keyword>
<dbReference type="Proteomes" id="UP000465810">
    <property type="component" value="Unassembled WGS sequence"/>
</dbReference>
<evidence type="ECO:0000313" key="8">
    <source>
        <dbReference type="Proteomes" id="UP000465810"/>
    </source>
</evidence>
<keyword evidence="5" id="KW-1133">Transmembrane helix</keyword>
<feature type="transmembrane region" description="Helical" evidence="5">
    <location>
        <begin position="12"/>
        <end position="35"/>
    </location>
</feature>
<feature type="transmembrane region" description="Helical" evidence="5">
    <location>
        <begin position="120"/>
        <end position="139"/>
    </location>
</feature>
<dbReference type="GO" id="GO:0048038">
    <property type="term" value="F:quinone binding"/>
    <property type="evidence" value="ECO:0007669"/>
    <property type="project" value="InterPro"/>
</dbReference>
<proteinExistence type="inferred from homology"/>
<dbReference type="GO" id="GO:0016020">
    <property type="term" value="C:membrane"/>
    <property type="evidence" value="ECO:0007669"/>
    <property type="project" value="InterPro"/>
</dbReference>
<dbReference type="NCBIfam" id="TIGR03074">
    <property type="entry name" value="PQQ_membr_DH"/>
    <property type="match status" value="1"/>
</dbReference>
<comment type="cofactor">
    <cofactor evidence="1">
        <name>pyrroloquinoline quinone</name>
        <dbReference type="ChEBI" id="CHEBI:58442"/>
    </cofactor>
</comment>
<dbReference type="PANTHER" id="PTHR32303">
    <property type="entry name" value="QUINOPROTEIN ALCOHOL DEHYDROGENASE (CYTOCHROME C)"/>
    <property type="match status" value="1"/>
</dbReference>
<keyword evidence="3 7" id="KW-0560">Oxidoreductase</keyword>
<evidence type="ECO:0000313" key="7">
    <source>
        <dbReference type="EMBL" id="MYM00190.1"/>
    </source>
</evidence>
<feature type="transmembrane region" description="Helical" evidence="5">
    <location>
        <begin position="65"/>
        <end position="81"/>
    </location>
</feature>
<dbReference type="SMART" id="SM00564">
    <property type="entry name" value="PQQ"/>
    <property type="match status" value="5"/>
</dbReference>
<dbReference type="CDD" id="cd10280">
    <property type="entry name" value="PQQ_mGDH"/>
    <property type="match status" value="1"/>
</dbReference>
<dbReference type="PANTHER" id="PTHR32303:SF4">
    <property type="entry name" value="QUINOPROTEIN GLUCOSE DEHYDROGENASE"/>
    <property type="match status" value="1"/>
</dbReference>
<evidence type="ECO:0000256" key="2">
    <source>
        <dbReference type="ARBA" id="ARBA00008156"/>
    </source>
</evidence>
<name>A0A7X4GL16_9SPHN</name>
<feature type="region of interest" description="Disordered" evidence="4">
    <location>
        <begin position="507"/>
        <end position="532"/>
    </location>
</feature>
<evidence type="ECO:0000256" key="3">
    <source>
        <dbReference type="ARBA" id="ARBA00023002"/>
    </source>
</evidence>